<dbReference type="AlphaFoldDB" id="A0AAE0HDS4"/>
<feature type="transmembrane region" description="Helical" evidence="2">
    <location>
        <begin position="114"/>
        <end position="136"/>
    </location>
</feature>
<comment type="caution">
    <text evidence="3">The sequence shown here is derived from an EMBL/GenBank/DDBJ whole genome shotgun (WGS) entry which is preliminary data.</text>
</comment>
<reference evidence="3" key="2">
    <citation type="submission" date="2023-06" db="EMBL/GenBank/DDBJ databases">
        <authorList>
            <consortium name="Lawrence Berkeley National Laboratory"/>
            <person name="Haridas S."/>
            <person name="Hensen N."/>
            <person name="Bonometti L."/>
            <person name="Westerberg I."/>
            <person name="Brannstrom I.O."/>
            <person name="Guillou S."/>
            <person name="Cros-Aarteil S."/>
            <person name="Calhoun S."/>
            <person name="Kuo A."/>
            <person name="Mondo S."/>
            <person name="Pangilinan J."/>
            <person name="Riley R."/>
            <person name="Labutti K."/>
            <person name="Andreopoulos B."/>
            <person name="Lipzen A."/>
            <person name="Chen C."/>
            <person name="Yanf M."/>
            <person name="Daum C."/>
            <person name="Ng V."/>
            <person name="Clum A."/>
            <person name="Steindorff A."/>
            <person name="Ohm R."/>
            <person name="Martin F."/>
            <person name="Silar P."/>
            <person name="Natvig D."/>
            <person name="Lalanne C."/>
            <person name="Gautier V."/>
            <person name="Ament-Velasquez S.L."/>
            <person name="Kruys A."/>
            <person name="Hutchinson M.I."/>
            <person name="Powell A.J."/>
            <person name="Barry K."/>
            <person name="Miller A.N."/>
            <person name="Grigoriev I.V."/>
            <person name="Debuchy R."/>
            <person name="Gladieux P."/>
            <person name="Thoren M.H."/>
            <person name="Johannesson H."/>
        </authorList>
    </citation>
    <scope>NUCLEOTIDE SEQUENCE</scope>
    <source>
        <strain evidence="3">CBS 168.71</strain>
    </source>
</reference>
<proteinExistence type="predicted"/>
<evidence type="ECO:0000256" key="1">
    <source>
        <dbReference type="SAM" id="MobiDB-lite"/>
    </source>
</evidence>
<keyword evidence="2" id="KW-1133">Transmembrane helix</keyword>
<dbReference type="EMBL" id="JAUEPN010000005">
    <property type="protein sequence ID" value="KAK3294419.1"/>
    <property type="molecule type" value="Genomic_DNA"/>
</dbReference>
<accession>A0AAE0HDS4</accession>
<reference evidence="3" key="1">
    <citation type="journal article" date="2023" name="Mol. Phylogenet. Evol.">
        <title>Genome-scale phylogeny and comparative genomics of the fungal order Sordariales.</title>
        <authorList>
            <person name="Hensen N."/>
            <person name="Bonometti L."/>
            <person name="Westerberg I."/>
            <person name="Brannstrom I.O."/>
            <person name="Guillou S."/>
            <person name="Cros-Aarteil S."/>
            <person name="Calhoun S."/>
            <person name="Haridas S."/>
            <person name="Kuo A."/>
            <person name="Mondo S."/>
            <person name="Pangilinan J."/>
            <person name="Riley R."/>
            <person name="LaButti K."/>
            <person name="Andreopoulos B."/>
            <person name="Lipzen A."/>
            <person name="Chen C."/>
            <person name="Yan M."/>
            <person name="Daum C."/>
            <person name="Ng V."/>
            <person name="Clum A."/>
            <person name="Steindorff A."/>
            <person name="Ohm R.A."/>
            <person name="Martin F."/>
            <person name="Silar P."/>
            <person name="Natvig D.O."/>
            <person name="Lalanne C."/>
            <person name="Gautier V."/>
            <person name="Ament-Velasquez S.L."/>
            <person name="Kruys A."/>
            <person name="Hutchinson M.I."/>
            <person name="Powell A.J."/>
            <person name="Barry K."/>
            <person name="Miller A.N."/>
            <person name="Grigoriev I.V."/>
            <person name="Debuchy R."/>
            <person name="Gladieux P."/>
            <person name="Hiltunen Thoren M."/>
            <person name="Johannesson H."/>
        </authorList>
    </citation>
    <scope>NUCLEOTIDE SEQUENCE</scope>
    <source>
        <strain evidence="3">CBS 168.71</strain>
    </source>
</reference>
<feature type="transmembrane region" description="Helical" evidence="2">
    <location>
        <begin position="44"/>
        <end position="67"/>
    </location>
</feature>
<keyword evidence="2" id="KW-0472">Membrane</keyword>
<dbReference type="Proteomes" id="UP001278766">
    <property type="component" value="Unassembled WGS sequence"/>
</dbReference>
<feature type="region of interest" description="Disordered" evidence="1">
    <location>
        <begin position="543"/>
        <end position="573"/>
    </location>
</feature>
<keyword evidence="4" id="KW-1185">Reference proteome</keyword>
<name>A0AAE0HDS4_9PEZI</name>
<organism evidence="3 4">
    <name type="scientific">Chaetomium fimeti</name>
    <dbReference type="NCBI Taxonomy" id="1854472"/>
    <lineage>
        <taxon>Eukaryota</taxon>
        <taxon>Fungi</taxon>
        <taxon>Dikarya</taxon>
        <taxon>Ascomycota</taxon>
        <taxon>Pezizomycotina</taxon>
        <taxon>Sordariomycetes</taxon>
        <taxon>Sordariomycetidae</taxon>
        <taxon>Sordariales</taxon>
        <taxon>Chaetomiaceae</taxon>
        <taxon>Chaetomium</taxon>
    </lineage>
</organism>
<feature type="compositionally biased region" description="Pro residues" evidence="1">
    <location>
        <begin position="643"/>
        <end position="655"/>
    </location>
</feature>
<evidence type="ECO:0000256" key="2">
    <source>
        <dbReference type="SAM" id="Phobius"/>
    </source>
</evidence>
<dbReference type="GeneID" id="87843002"/>
<keyword evidence="2" id="KW-0812">Transmembrane</keyword>
<protein>
    <submittedName>
        <fullName evidence="3">Uncharacterized protein</fullName>
    </submittedName>
</protein>
<evidence type="ECO:0000313" key="3">
    <source>
        <dbReference type="EMBL" id="KAK3294419.1"/>
    </source>
</evidence>
<evidence type="ECO:0000313" key="4">
    <source>
        <dbReference type="Proteomes" id="UP001278766"/>
    </source>
</evidence>
<sequence>MSTAYAPPPETAYLRNEVFNMPTNDGDVWAISFSTSSSQFLNGAIAVVFTLIFPWAWGLIAAAALYAAPKELTRRQSVGLVTLCNAPDPWTAFKCLLVFVYESVGTTKTWGDSVLGFVFGTIALGVFVVGIVMGIIGPPLLQIGNVAPVRSSILFYPTLPPVGDALGRELFNGHRSLGVLRALSSVEIARVTMRSKVEITTAPNATALDRNPSSQADPPEFTFALTYSYNLTGPDFGLEHASDLALSVSGACRADYTWLNETHPDRAAYDHYQLWGLNTLPPYRVALNGSSIGDLPRASFRLHPDAGNQLQKDGNVSYAILVTSAHRPSISAGSDPFYVTEPSDPNTAGANPTYAEWVRSGRPVLSCWQQDRWSYRGERVKNVASLKNVTDMAVPRVLLDVLEAALSQPLIVVIGPIAGPSALESVITSPGGFNTDGLIDANAASIQRDLERLIVASFVNTQNVFVDAALSEPSEGQKGLGNIFTGTDGQPRDGAGRFVVTTPDVQTFTLRGLIALAAVVVGLVLLKTLLMFKLILHADSHGDAANPPADSETPDGPGTGPGTDAGTRPPNDDRWARFKAFSAISLLRNVYEGGRGVPRDDWKCCEEFPAYDPDKSFRLVKCNHGACACGGHIETDRDAFPRQDPPTLKPPPAPENPVDDGKKG</sequence>
<feature type="region of interest" description="Disordered" evidence="1">
    <location>
        <begin position="634"/>
        <end position="664"/>
    </location>
</feature>
<feature type="transmembrane region" description="Helical" evidence="2">
    <location>
        <begin position="508"/>
        <end position="526"/>
    </location>
</feature>
<dbReference type="RefSeq" id="XP_062657933.1">
    <property type="nucleotide sequence ID" value="XM_062806054.1"/>
</dbReference>
<gene>
    <name evidence="3" type="ORF">B0H64DRAFT_433585</name>
</gene>